<dbReference type="InterPro" id="IPR039421">
    <property type="entry name" value="Type_1_exporter"/>
</dbReference>
<evidence type="ECO:0000256" key="9">
    <source>
        <dbReference type="SAM" id="Phobius"/>
    </source>
</evidence>
<comment type="function">
    <text evidence="8">Involved in beta-(1--&gt;2)glucan export. Transmembrane domains (TMD) form a pore in the inner membrane and the ATP-binding domain (NBD) is responsible for energy generation.</text>
</comment>
<organism evidence="12 13">
    <name type="scientific">Bradyrhizobium aeschynomenes</name>
    <dbReference type="NCBI Taxonomy" id="2734909"/>
    <lineage>
        <taxon>Bacteria</taxon>
        <taxon>Pseudomonadati</taxon>
        <taxon>Pseudomonadota</taxon>
        <taxon>Alphaproteobacteria</taxon>
        <taxon>Hyphomicrobiales</taxon>
        <taxon>Nitrobacteraceae</taxon>
        <taxon>Bradyrhizobium</taxon>
    </lineage>
</organism>
<keyword evidence="6 9" id="KW-1133">Transmembrane helix</keyword>
<evidence type="ECO:0000256" key="4">
    <source>
        <dbReference type="ARBA" id="ARBA00022741"/>
    </source>
</evidence>
<comment type="similarity">
    <text evidence="2">Belongs to the ABC transporter superfamily.</text>
</comment>
<name>A0ABX2C8A1_9BRAD</name>
<gene>
    <name evidence="12" type="ORF">HL667_05720</name>
</gene>
<feature type="transmembrane region" description="Helical" evidence="9">
    <location>
        <begin position="12"/>
        <end position="35"/>
    </location>
</feature>
<evidence type="ECO:0000256" key="6">
    <source>
        <dbReference type="ARBA" id="ARBA00022989"/>
    </source>
</evidence>
<evidence type="ECO:0000256" key="8">
    <source>
        <dbReference type="ARBA" id="ARBA00024722"/>
    </source>
</evidence>
<evidence type="ECO:0000313" key="13">
    <source>
        <dbReference type="Proteomes" id="UP000886476"/>
    </source>
</evidence>
<reference evidence="12" key="1">
    <citation type="submission" date="2020-05" db="EMBL/GenBank/DDBJ databases">
        <title>Nod-independent and nitrogen-fixing Bradyrhizobium aeschynomene sp. nov. isolated from nodules of Aeschynomene indica.</title>
        <authorList>
            <person name="Zhang Z."/>
        </authorList>
    </citation>
    <scope>NUCLEOTIDE SEQUENCE</scope>
    <source>
        <strain evidence="12">83012</strain>
    </source>
</reference>
<keyword evidence="7 9" id="KW-0472">Membrane</keyword>
<sequence length="574" mass="61489">MTTNIARSPLGAALRACFPALTATFVLSLFINASMLASPLYSMQVYDRVLTSRNLGTLVMLTLIVGVFLVLYGILEFARSGVLARAGVQFEGTLRHPLFETMMKAELSPRHRFGQQIIRDAETIRDCISSGTAAIACDLPWTPVFVALCFLQHAYLGILSLLGAIVLFSLALFTEFYTRASVERTNALANEASRFVAAALRNGEVVRGLGMGDIVMDRWSCRQSAMVDAHSTLVERGAAMHSVTKFARMAVQTSLLCIGAWLAIEQQISPGAMMATSIIMGRALAPVEQVVGQWKRIVAFRSAYRRLEELFHALPVTAAPTALPTPRGDIDVENAVVWPPAAGRPSVKGVSFSLKAGESLAIVGASASGKSSMARAMAGVWPLREGVIRIDGAAYSQWDQNRLGKHIGYLPQDIELFAGTVADNIARLARVDEAAVVAAAKAAGAHEVILRLPNGYDTPIGEGGVALSGGMRQRVGLARALYGNPRLLILDEPNSNLDEDGERALAHAMAQAKAAGRTVIVVTHRPQLLAHVDRIMVMAFGKTLACGPRDEVIAKMRGQRVVVAHDRATASAAA</sequence>
<evidence type="ECO:0000256" key="7">
    <source>
        <dbReference type="ARBA" id="ARBA00023136"/>
    </source>
</evidence>
<keyword evidence="5" id="KW-0067">ATP-binding</keyword>
<feature type="transmembrane region" description="Helical" evidence="9">
    <location>
        <begin position="55"/>
        <end position="75"/>
    </location>
</feature>
<dbReference type="InterPro" id="IPR010128">
    <property type="entry name" value="ATPase_T1SS_PrtD-like"/>
</dbReference>
<dbReference type="EMBL" id="JABFDN010000001">
    <property type="protein sequence ID" value="NPU64491.1"/>
    <property type="molecule type" value="Genomic_DNA"/>
</dbReference>
<evidence type="ECO:0000256" key="1">
    <source>
        <dbReference type="ARBA" id="ARBA00004651"/>
    </source>
</evidence>
<dbReference type="PROSITE" id="PS00211">
    <property type="entry name" value="ABC_TRANSPORTER_1"/>
    <property type="match status" value="1"/>
</dbReference>
<keyword evidence="3 9" id="KW-0812">Transmembrane</keyword>
<comment type="subcellular location">
    <subcellularLocation>
        <location evidence="1">Cell membrane</location>
        <topology evidence="1">Multi-pass membrane protein</topology>
    </subcellularLocation>
</comment>
<feature type="transmembrane region" description="Helical" evidence="9">
    <location>
        <begin position="154"/>
        <end position="173"/>
    </location>
</feature>
<dbReference type="NCBIfam" id="TIGR01842">
    <property type="entry name" value="type_I_sec_PrtD"/>
    <property type="match status" value="1"/>
</dbReference>
<dbReference type="SUPFAM" id="SSF52540">
    <property type="entry name" value="P-loop containing nucleoside triphosphate hydrolases"/>
    <property type="match status" value="1"/>
</dbReference>
<comment type="caution">
    <text evidence="12">The sequence shown here is derived from an EMBL/GenBank/DDBJ whole genome shotgun (WGS) entry which is preliminary data.</text>
</comment>
<dbReference type="Gene3D" id="1.20.1560.10">
    <property type="entry name" value="ABC transporter type 1, transmembrane domain"/>
    <property type="match status" value="1"/>
</dbReference>
<feature type="domain" description="ABC transporter" evidence="10">
    <location>
        <begin position="330"/>
        <end position="565"/>
    </location>
</feature>
<dbReference type="PROSITE" id="PS50929">
    <property type="entry name" value="ABC_TM1F"/>
    <property type="match status" value="1"/>
</dbReference>
<dbReference type="InterPro" id="IPR011527">
    <property type="entry name" value="ABC1_TM_dom"/>
</dbReference>
<dbReference type="InterPro" id="IPR036640">
    <property type="entry name" value="ABC1_TM_sf"/>
</dbReference>
<evidence type="ECO:0000256" key="5">
    <source>
        <dbReference type="ARBA" id="ARBA00022840"/>
    </source>
</evidence>
<evidence type="ECO:0000259" key="10">
    <source>
        <dbReference type="PROSITE" id="PS50893"/>
    </source>
</evidence>
<dbReference type="Pfam" id="PF00664">
    <property type="entry name" value="ABC_membrane"/>
    <property type="match status" value="1"/>
</dbReference>
<accession>A0ABX2C8A1</accession>
<dbReference type="SMART" id="SM00382">
    <property type="entry name" value="AAA"/>
    <property type="match status" value="1"/>
</dbReference>
<evidence type="ECO:0000259" key="11">
    <source>
        <dbReference type="PROSITE" id="PS50929"/>
    </source>
</evidence>
<dbReference type="Pfam" id="PF00005">
    <property type="entry name" value="ABC_tran"/>
    <property type="match status" value="1"/>
</dbReference>
<dbReference type="RefSeq" id="WP_172109533.1">
    <property type="nucleotide sequence ID" value="NZ_JABFDN010000001.1"/>
</dbReference>
<dbReference type="SUPFAM" id="SSF90123">
    <property type="entry name" value="ABC transporter transmembrane region"/>
    <property type="match status" value="1"/>
</dbReference>
<keyword evidence="13" id="KW-1185">Reference proteome</keyword>
<dbReference type="InterPro" id="IPR027417">
    <property type="entry name" value="P-loop_NTPase"/>
</dbReference>
<keyword evidence="4" id="KW-0547">Nucleotide-binding</keyword>
<evidence type="ECO:0000256" key="3">
    <source>
        <dbReference type="ARBA" id="ARBA00022692"/>
    </source>
</evidence>
<dbReference type="InterPro" id="IPR003439">
    <property type="entry name" value="ABC_transporter-like_ATP-bd"/>
</dbReference>
<dbReference type="Gene3D" id="3.40.50.300">
    <property type="entry name" value="P-loop containing nucleotide triphosphate hydrolases"/>
    <property type="match status" value="1"/>
</dbReference>
<dbReference type="InterPro" id="IPR017871">
    <property type="entry name" value="ABC_transporter-like_CS"/>
</dbReference>
<dbReference type="Proteomes" id="UP000886476">
    <property type="component" value="Unassembled WGS sequence"/>
</dbReference>
<proteinExistence type="inferred from homology"/>
<dbReference type="InterPro" id="IPR003593">
    <property type="entry name" value="AAA+_ATPase"/>
</dbReference>
<dbReference type="PANTHER" id="PTHR24221">
    <property type="entry name" value="ATP-BINDING CASSETTE SUB-FAMILY B"/>
    <property type="match status" value="1"/>
</dbReference>
<dbReference type="PROSITE" id="PS50893">
    <property type="entry name" value="ABC_TRANSPORTER_2"/>
    <property type="match status" value="1"/>
</dbReference>
<protein>
    <submittedName>
        <fullName evidence="12">Type I secretion system permease/ATPase</fullName>
    </submittedName>
</protein>
<evidence type="ECO:0000256" key="2">
    <source>
        <dbReference type="ARBA" id="ARBA00005417"/>
    </source>
</evidence>
<feature type="domain" description="ABC transmembrane type-1" evidence="11">
    <location>
        <begin position="23"/>
        <end position="299"/>
    </location>
</feature>
<evidence type="ECO:0000313" key="12">
    <source>
        <dbReference type="EMBL" id="NPU64491.1"/>
    </source>
</evidence>
<dbReference type="PANTHER" id="PTHR24221:SF248">
    <property type="entry name" value="ABC TRANSPORTER TRANSMEMBRANE REGION"/>
    <property type="match status" value="1"/>
</dbReference>